<evidence type="ECO:0000259" key="2">
    <source>
        <dbReference type="Pfam" id="PF01408"/>
    </source>
</evidence>
<dbReference type="Gene3D" id="3.30.360.10">
    <property type="entry name" value="Dihydrodipicolinate Reductase, domain 2"/>
    <property type="match status" value="1"/>
</dbReference>
<evidence type="ECO:0000313" key="4">
    <source>
        <dbReference type="EMBL" id="CCO47867.1"/>
    </source>
</evidence>
<dbReference type="GO" id="GO:0016491">
    <property type="term" value="F:oxidoreductase activity"/>
    <property type="evidence" value="ECO:0007669"/>
    <property type="project" value="UniProtKB-KW"/>
</dbReference>
<dbReference type="EMBL" id="CAOF01000133">
    <property type="protein sequence ID" value="CCO47867.1"/>
    <property type="molecule type" value="Genomic_DNA"/>
</dbReference>
<evidence type="ECO:0000259" key="3">
    <source>
        <dbReference type="Pfam" id="PF22725"/>
    </source>
</evidence>
<dbReference type="InterPro" id="IPR036291">
    <property type="entry name" value="NAD(P)-bd_dom_sf"/>
</dbReference>
<name>A0AAV2VTZ8_9VIBR</name>
<evidence type="ECO:0000313" key="5">
    <source>
        <dbReference type="Proteomes" id="UP000018211"/>
    </source>
</evidence>
<dbReference type="Gene3D" id="3.40.50.720">
    <property type="entry name" value="NAD(P)-binding Rossmann-like Domain"/>
    <property type="match status" value="1"/>
</dbReference>
<dbReference type="InterPro" id="IPR055170">
    <property type="entry name" value="GFO_IDH_MocA-like_dom"/>
</dbReference>
<gene>
    <name evidence="4" type="ORF">VIBNISOn1_410019</name>
</gene>
<reference evidence="4 5" key="1">
    <citation type="journal article" date="2013" name="ISME J.">
        <title>Comparative genomics of pathogenic lineages of Vibrio nigripulchritudo identifies virulence-associated traits.</title>
        <authorList>
            <person name="Goudenege D."/>
            <person name="Labreuche Y."/>
            <person name="Krin E."/>
            <person name="Ansquer D."/>
            <person name="Mangenot S."/>
            <person name="Calteau A."/>
            <person name="Medigue C."/>
            <person name="Mazel D."/>
            <person name="Polz M.F."/>
            <person name="Le Roux F."/>
        </authorList>
    </citation>
    <scope>NUCLEOTIDE SEQUENCE [LARGE SCALE GENOMIC DNA]</scope>
    <source>
        <strain evidence="4 5">SOn1</strain>
    </source>
</reference>
<dbReference type="InterPro" id="IPR050463">
    <property type="entry name" value="Gfo/Idh/MocA_oxidrdct_glycsds"/>
</dbReference>
<organism evidence="4 5">
    <name type="scientific">Vibrio nigripulchritudo SOn1</name>
    <dbReference type="NCBI Taxonomy" id="1238450"/>
    <lineage>
        <taxon>Bacteria</taxon>
        <taxon>Pseudomonadati</taxon>
        <taxon>Pseudomonadota</taxon>
        <taxon>Gammaproteobacteria</taxon>
        <taxon>Vibrionales</taxon>
        <taxon>Vibrionaceae</taxon>
        <taxon>Vibrio</taxon>
    </lineage>
</organism>
<dbReference type="SUPFAM" id="SSF51735">
    <property type="entry name" value="NAD(P)-binding Rossmann-fold domains"/>
    <property type="match status" value="1"/>
</dbReference>
<dbReference type="Pfam" id="PF22725">
    <property type="entry name" value="GFO_IDH_MocA_C3"/>
    <property type="match status" value="1"/>
</dbReference>
<dbReference type="RefSeq" id="WP_022612531.1">
    <property type="nucleotide sequence ID" value="NZ_LK391965.1"/>
</dbReference>
<proteinExistence type="predicted"/>
<protein>
    <submittedName>
        <fullName evidence="4">Oxidoreductase domain protein</fullName>
    </submittedName>
</protein>
<dbReference type="InterPro" id="IPR000683">
    <property type="entry name" value="Gfo/Idh/MocA-like_OxRdtase_N"/>
</dbReference>
<dbReference type="PANTHER" id="PTHR43818">
    <property type="entry name" value="BCDNA.GH03377"/>
    <property type="match status" value="1"/>
</dbReference>
<dbReference type="GO" id="GO:0000166">
    <property type="term" value="F:nucleotide binding"/>
    <property type="evidence" value="ECO:0007669"/>
    <property type="project" value="InterPro"/>
</dbReference>
<dbReference type="Proteomes" id="UP000018211">
    <property type="component" value="Unassembled WGS sequence"/>
</dbReference>
<feature type="domain" description="GFO/IDH/MocA-like oxidoreductase" evidence="3">
    <location>
        <begin position="146"/>
        <end position="281"/>
    </location>
</feature>
<accession>A0AAV2VTZ8</accession>
<sequence>MEEIQREVKPVRIGLIGAGFMGRCHAHAFRSVGGIFDLENPIELYMLADLDQECANKNAKALGFKYATSNWRELVSDDSIDIVAITTPNVFHEEMAIAAIEAGKTVYCEKPLSTNLDSAKRMVRAASDNKVLTVVGFNFLRNPLIAHAKKLIKSGELGELVSFRGRHAEYYMPKDAPHSFRTEKEGGGALADIGSHIVAIARYLLGDIKTVCTQSQTIHKQRRSGTDEGIQIQMKESEVDDVSHSLVEFSSGLQGSIDVSWIMSGRNMNLEFEITGTEGAIIFNQERMNELLLWKNSGSEHNNGFRKIETSPDHPPYGNFCPAPGHQIGFNDLKIIEVAELVDSHNRGILHECDFFEAYQIMKVIDAMQCSAQLKKWVEV</sequence>
<dbReference type="PANTHER" id="PTHR43818:SF11">
    <property type="entry name" value="BCDNA.GH03377"/>
    <property type="match status" value="1"/>
</dbReference>
<dbReference type="SUPFAM" id="SSF55347">
    <property type="entry name" value="Glyceraldehyde-3-phosphate dehydrogenase-like, C-terminal domain"/>
    <property type="match status" value="1"/>
</dbReference>
<dbReference type="AlphaFoldDB" id="A0AAV2VTZ8"/>
<feature type="domain" description="Gfo/Idh/MocA-like oxidoreductase N-terminal" evidence="2">
    <location>
        <begin position="11"/>
        <end position="137"/>
    </location>
</feature>
<dbReference type="Pfam" id="PF01408">
    <property type="entry name" value="GFO_IDH_MocA"/>
    <property type="match status" value="1"/>
</dbReference>
<evidence type="ECO:0000256" key="1">
    <source>
        <dbReference type="ARBA" id="ARBA00023002"/>
    </source>
</evidence>
<keyword evidence="1" id="KW-0560">Oxidoreductase</keyword>
<comment type="caution">
    <text evidence="4">The sequence shown here is derived from an EMBL/GenBank/DDBJ whole genome shotgun (WGS) entry which is preliminary data.</text>
</comment>